<reference evidence="6 7" key="1">
    <citation type="submission" date="2021-05" db="EMBL/GenBank/DDBJ databases">
        <title>Description of Cellulomonas sp. DKR-3 sp. nov.</title>
        <authorList>
            <person name="Dahal R.H."/>
            <person name="Chaudhary D.K."/>
        </authorList>
    </citation>
    <scope>NUCLEOTIDE SEQUENCE [LARGE SCALE GENOMIC DNA]</scope>
    <source>
        <strain evidence="6 7">DKR-3</strain>
    </source>
</reference>
<dbReference type="EMBL" id="JAHBOH010000002">
    <property type="protein sequence ID" value="MBT0995749.1"/>
    <property type="molecule type" value="Genomic_DNA"/>
</dbReference>
<evidence type="ECO:0000256" key="4">
    <source>
        <dbReference type="PROSITE-ProRule" id="PRU00335"/>
    </source>
</evidence>
<proteinExistence type="predicted"/>
<dbReference type="Proteomes" id="UP000722125">
    <property type="component" value="Unassembled WGS sequence"/>
</dbReference>
<dbReference type="InterPro" id="IPR001647">
    <property type="entry name" value="HTH_TetR"/>
</dbReference>
<evidence type="ECO:0000256" key="2">
    <source>
        <dbReference type="ARBA" id="ARBA00023125"/>
    </source>
</evidence>
<organism evidence="6 7">
    <name type="scientific">Cellulomonas fulva</name>
    <dbReference type="NCBI Taxonomy" id="2835530"/>
    <lineage>
        <taxon>Bacteria</taxon>
        <taxon>Bacillati</taxon>
        <taxon>Actinomycetota</taxon>
        <taxon>Actinomycetes</taxon>
        <taxon>Micrococcales</taxon>
        <taxon>Cellulomonadaceae</taxon>
        <taxon>Cellulomonas</taxon>
    </lineage>
</organism>
<feature type="domain" description="HTH tetR-type" evidence="5">
    <location>
        <begin position="4"/>
        <end position="63"/>
    </location>
</feature>
<dbReference type="PRINTS" id="PR00455">
    <property type="entry name" value="HTHTETR"/>
</dbReference>
<protein>
    <submittedName>
        <fullName evidence="6">TetR family transcriptional regulator</fullName>
    </submittedName>
</protein>
<gene>
    <name evidence="6" type="ORF">KIN34_15830</name>
</gene>
<evidence type="ECO:0000313" key="7">
    <source>
        <dbReference type="Proteomes" id="UP000722125"/>
    </source>
</evidence>
<evidence type="ECO:0000256" key="3">
    <source>
        <dbReference type="ARBA" id="ARBA00023163"/>
    </source>
</evidence>
<keyword evidence="7" id="KW-1185">Reference proteome</keyword>
<dbReference type="Pfam" id="PF00440">
    <property type="entry name" value="TetR_N"/>
    <property type="match status" value="1"/>
</dbReference>
<dbReference type="Gene3D" id="1.10.357.10">
    <property type="entry name" value="Tetracycline Repressor, domain 2"/>
    <property type="match status" value="1"/>
</dbReference>
<dbReference type="SUPFAM" id="SSF46689">
    <property type="entry name" value="Homeodomain-like"/>
    <property type="match status" value="1"/>
</dbReference>
<keyword evidence="2 4" id="KW-0238">DNA-binding</keyword>
<feature type="DNA-binding region" description="H-T-H motif" evidence="4">
    <location>
        <begin position="26"/>
        <end position="45"/>
    </location>
</feature>
<keyword evidence="1" id="KW-0805">Transcription regulation</keyword>
<dbReference type="PROSITE" id="PS50977">
    <property type="entry name" value="HTH_TETR_2"/>
    <property type="match status" value="1"/>
</dbReference>
<evidence type="ECO:0000313" key="6">
    <source>
        <dbReference type="EMBL" id="MBT0995749.1"/>
    </source>
</evidence>
<comment type="caution">
    <text evidence="6">The sequence shown here is derived from an EMBL/GenBank/DDBJ whole genome shotgun (WGS) entry which is preliminary data.</text>
</comment>
<dbReference type="PANTHER" id="PTHR30055:SF234">
    <property type="entry name" value="HTH-TYPE TRANSCRIPTIONAL REGULATOR BETI"/>
    <property type="match status" value="1"/>
</dbReference>
<accession>A0ABS5U2Y9</accession>
<keyword evidence="3" id="KW-0804">Transcription</keyword>
<evidence type="ECO:0000259" key="5">
    <source>
        <dbReference type="PROSITE" id="PS50977"/>
    </source>
</evidence>
<sequence length="181" mass="19621">MSGDERREQILAAARRVFAEGGYAATTDEVARAAHVSQPYVVRLFGSKRDLFLEVYRQAADTVVSTLTAAAAVPGATKESMGQAYLALIEDRDLLRLLMHGFIASADDEVGRVARHCLGESYRLYVERTGASDDEARQFVAFGMLLNVLIAVDAEAHRGEDAGMDGLVECVALTARRQAQA</sequence>
<dbReference type="InterPro" id="IPR050109">
    <property type="entry name" value="HTH-type_TetR-like_transc_reg"/>
</dbReference>
<dbReference type="PANTHER" id="PTHR30055">
    <property type="entry name" value="HTH-TYPE TRANSCRIPTIONAL REGULATOR RUTR"/>
    <property type="match status" value="1"/>
</dbReference>
<name>A0ABS5U2Y9_9CELL</name>
<evidence type="ECO:0000256" key="1">
    <source>
        <dbReference type="ARBA" id="ARBA00023015"/>
    </source>
</evidence>
<dbReference type="InterPro" id="IPR009057">
    <property type="entry name" value="Homeodomain-like_sf"/>
</dbReference>